<sequence>MENGKGKGEVKAKTLEVLPTPNKSIENAVTAEVARDHGAKIRTALWELKEGGLAVLEMVDAEDREEECGREVQEMVAERANGKASDEREEVMA</sequence>
<protein>
    <submittedName>
        <fullName evidence="1">Uncharacterized protein</fullName>
    </submittedName>
</protein>
<dbReference type="Proteomes" id="UP000243723">
    <property type="component" value="Unassembled WGS sequence"/>
</dbReference>
<reference evidence="1 2" key="1">
    <citation type="submission" date="2017-05" db="EMBL/GenBank/DDBJ databases">
        <title>Draft genome sequence of Elsinoe australis.</title>
        <authorList>
            <person name="Cheng Q."/>
        </authorList>
    </citation>
    <scope>NUCLEOTIDE SEQUENCE [LARGE SCALE GENOMIC DNA]</scope>
    <source>
        <strain evidence="1 2">NL1</strain>
    </source>
</reference>
<evidence type="ECO:0000313" key="2">
    <source>
        <dbReference type="Proteomes" id="UP000243723"/>
    </source>
</evidence>
<dbReference type="EMBL" id="NHZQ01000003">
    <property type="protein sequence ID" value="PSK60177.1"/>
    <property type="molecule type" value="Genomic_DNA"/>
</dbReference>
<name>A0A2P8AIA4_9PEZI</name>
<gene>
    <name evidence="1" type="ORF">B9Z65_1075</name>
</gene>
<comment type="caution">
    <text evidence="1">The sequence shown here is derived from an EMBL/GenBank/DDBJ whole genome shotgun (WGS) entry which is preliminary data.</text>
</comment>
<proteinExistence type="predicted"/>
<keyword evidence="2" id="KW-1185">Reference proteome</keyword>
<dbReference type="AlphaFoldDB" id="A0A2P8AIA4"/>
<evidence type="ECO:0000313" key="1">
    <source>
        <dbReference type="EMBL" id="PSK60177.1"/>
    </source>
</evidence>
<organism evidence="1 2">
    <name type="scientific">Elsinoe australis</name>
    <dbReference type="NCBI Taxonomy" id="40998"/>
    <lineage>
        <taxon>Eukaryota</taxon>
        <taxon>Fungi</taxon>
        <taxon>Dikarya</taxon>
        <taxon>Ascomycota</taxon>
        <taxon>Pezizomycotina</taxon>
        <taxon>Dothideomycetes</taxon>
        <taxon>Dothideomycetidae</taxon>
        <taxon>Myriangiales</taxon>
        <taxon>Elsinoaceae</taxon>
        <taxon>Elsinoe</taxon>
    </lineage>
</organism>
<accession>A0A2P8AIA4</accession>